<name>A0A8J6HWH1_TENMO</name>
<proteinExistence type="predicted"/>
<feature type="region of interest" description="Disordered" evidence="1">
    <location>
        <begin position="165"/>
        <end position="215"/>
    </location>
</feature>
<evidence type="ECO:0000313" key="2">
    <source>
        <dbReference type="EMBL" id="KAH0820818.1"/>
    </source>
</evidence>
<sequence>MEINYCLKKGKGKGNLYLPSFVVTLFCRRALMSSRSYVAALLCRRALMSPRSYVAALLCRRALMSHALLSLALFAARFCRDTYNFALYKCYIEHSKTHRDRNVHGLPPKNLLREGEKAINRGNQRQKGEVHGGLTRRRSEVHEVRWRGFVQVPPPQIAKRIKDFTTEGLRSPDRTPSGSRSRQVLPAQVVPGLTGRSRIYPPAKSGRSSGDPSIL</sequence>
<dbReference type="Proteomes" id="UP000719412">
    <property type="component" value="Unassembled WGS sequence"/>
</dbReference>
<reference evidence="2" key="1">
    <citation type="journal article" date="2020" name="J Insects Food Feed">
        <title>The yellow mealworm (Tenebrio molitor) genome: a resource for the emerging insects as food and feed industry.</title>
        <authorList>
            <person name="Eriksson T."/>
            <person name="Andere A."/>
            <person name="Kelstrup H."/>
            <person name="Emery V."/>
            <person name="Picard C."/>
        </authorList>
    </citation>
    <scope>NUCLEOTIDE SEQUENCE</scope>
    <source>
        <strain evidence="2">Stoneville</strain>
        <tissue evidence="2">Whole head</tissue>
    </source>
</reference>
<dbReference type="AlphaFoldDB" id="A0A8J6HWH1"/>
<dbReference type="EMBL" id="JABDTM020010685">
    <property type="protein sequence ID" value="KAH0820818.1"/>
    <property type="molecule type" value="Genomic_DNA"/>
</dbReference>
<keyword evidence="3" id="KW-1185">Reference proteome</keyword>
<evidence type="ECO:0000313" key="3">
    <source>
        <dbReference type="Proteomes" id="UP000719412"/>
    </source>
</evidence>
<organism evidence="2 3">
    <name type="scientific">Tenebrio molitor</name>
    <name type="common">Yellow mealworm beetle</name>
    <dbReference type="NCBI Taxonomy" id="7067"/>
    <lineage>
        <taxon>Eukaryota</taxon>
        <taxon>Metazoa</taxon>
        <taxon>Ecdysozoa</taxon>
        <taxon>Arthropoda</taxon>
        <taxon>Hexapoda</taxon>
        <taxon>Insecta</taxon>
        <taxon>Pterygota</taxon>
        <taxon>Neoptera</taxon>
        <taxon>Endopterygota</taxon>
        <taxon>Coleoptera</taxon>
        <taxon>Polyphaga</taxon>
        <taxon>Cucujiformia</taxon>
        <taxon>Tenebrionidae</taxon>
        <taxon>Tenebrio</taxon>
    </lineage>
</organism>
<protein>
    <submittedName>
        <fullName evidence="2">Uncharacterized protein</fullName>
    </submittedName>
</protein>
<accession>A0A8J6HWH1</accession>
<reference evidence="2" key="2">
    <citation type="submission" date="2021-08" db="EMBL/GenBank/DDBJ databases">
        <authorList>
            <person name="Eriksson T."/>
        </authorList>
    </citation>
    <scope>NUCLEOTIDE SEQUENCE</scope>
    <source>
        <strain evidence="2">Stoneville</strain>
        <tissue evidence="2">Whole head</tissue>
    </source>
</reference>
<feature type="compositionally biased region" description="Polar residues" evidence="1">
    <location>
        <begin position="206"/>
        <end position="215"/>
    </location>
</feature>
<comment type="caution">
    <text evidence="2">The sequence shown here is derived from an EMBL/GenBank/DDBJ whole genome shotgun (WGS) entry which is preliminary data.</text>
</comment>
<evidence type="ECO:0000256" key="1">
    <source>
        <dbReference type="SAM" id="MobiDB-lite"/>
    </source>
</evidence>
<gene>
    <name evidence="2" type="ORF">GEV33_001973</name>
</gene>